<evidence type="ECO:0000259" key="9">
    <source>
        <dbReference type="PROSITE" id="PS50109"/>
    </source>
</evidence>
<dbReference type="SMART" id="SM00387">
    <property type="entry name" value="HATPase_c"/>
    <property type="match status" value="1"/>
</dbReference>
<evidence type="ECO:0000256" key="6">
    <source>
        <dbReference type="SAM" id="Coils"/>
    </source>
</evidence>
<feature type="transmembrane region" description="Helical" evidence="8">
    <location>
        <begin position="66"/>
        <end position="84"/>
    </location>
</feature>
<reference evidence="10" key="1">
    <citation type="submission" date="2022-06" db="EMBL/GenBank/DDBJ databases">
        <title>Natrinema sp. a new haloarchaeum isolate from saline soil.</title>
        <authorList>
            <person name="Strakova D."/>
            <person name="Galisteo C."/>
            <person name="Sanchez-Porro C."/>
            <person name="Ventosa A."/>
        </authorList>
    </citation>
    <scope>NUCLEOTIDE SEQUENCE</scope>
    <source>
        <strain evidence="10">S1CR25-10</strain>
    </source>
</reference>
<accession>A0A9Q4Q1I3</accession>
<dbReference type="Pfam" id="PF02518">
    <property type="entry name" value="HATPase_c"/>
    <property type="match status" value="1"/>
</dbReference>
<dbReference type="PANTHER" id="PTHR43304:SF1">
    <property type="entry name" value="PAC DOMAIN-CONTAINING PROTEIN"/>
    <property type="match status" value="1"/>
</dbReference>
<evidence type="ECO:0000256" key="8">
    <source>
        <dbReference type="SAM" id="Phobius"/>
    </source>
</evidence>
<evidence type="ECO:0000256" key="3">
    <source>
        <dbReference type="ARBA" id="ARBA00022553"/>
    </source>
</evidence>
<evidence type="ECO:0000256" key="7">
    <source>
        <dbReference type="SAM" id="MobiDB-lite"/>
    </source>
</evidence>
<keyword evidence="10" id="KW-0547">Nucleotide-binding</keyword>
<dbReference type="GO" id="GO:0000155">
    <property type="term" value="F:phosphorelay sensor kinase activity"/>
    <property type="evidence" value="ECO:0007669"/>
    <property type="project" value="InterPro"/>
</dbReference>
<feature type="compositionally biased region" description="Basic and acidic residues" evidence="7">
    <location>
        <begin position="348"/>
        <end position="359"/>
    </location>
</feature>
<dbReference type="InterPro" id="IPR052162">
    <property type="entry name" value="Sensor_kinase/Photoreceptor"/>
</dbReference>
<keyword evidence="11" id="KW-1185">Reference proteome</keyword>
<evidence type="ECO:0000256" key="2">
    <source>
        <dbReference type="ARBA" id="ARBA00012438"/>
    </source>
</evidence>
<comment type="caution">
    <text evidence="10">The sequence shown here is derived from an EMBL/GenBank/DDBJ whole genome shotgun (WGS) entry which is preliminary data.</text>
</comment>
<dbReference type="InterPro" id="IPR004358">
    <property type="entry name" value="Sig_transdc_His_kin-like_C"/>
</dbReference>
<dbReference type="PRINTS" id="PR00344">
    <property type="entry name" value="BCTRLSENSOR"/>
</dbReference>
<dbReference type="Gene3D" id="3.30.565.10">
    <property type="entry name" value="Histidine kinase-like ATPase, C-terminal domain"/>
    <property type="match status" value="1"/>
</dbReference>
<keyword evidence="10" id="KW-0067">ATP-binding</keyword>
<evidence type="ECO:0000313" key="10">
    <source>
        <dbReference type="EMBL" id="MDF9745516.1"/>
    </source>
</evidence>
<dbReference type="SUPFAM" id="SSF47384">
    <property type="entry name" value="Homodimeric domain of signal transducing histidine kinase"/>
    <property type="match status" value="1"/>
</dbReference>
<dbReference type="Gene3D" id="1.10.287.130">
    <property type="match status" value="1"/>
</dbReference>
<keyword evidence="4" id="KW-0808">Transferase</keyword>
<sequence>MIDFVLIGSLGAVLLYVWVWLPESGISPRFYPRIVTRAIGGVAVMAVVLALRVLHPGVTVDFSFGTQAVLVAIGTMAGLGIGVYEARTLIQAEILEARNEELKRTEERLEEAVGDLEDSNDRLEQFAYAASHDLQEPLRMVTSYLRLIENRYGDELDDDCTEFIEFAVDGADRMRAMIDGLLDYSRVETQGDPFETVDLDAVLDDVLTDLQFKIDETDTEISREPLPAVDGDRRQFQQLFQNLVSNAIDYSGDEPPRIHVSATPEGDDVTIAVRDEGVGIDADDTDRIFDIFQRLHSSEEQAGSGLGLALCKRIVERHDGEIDVESEPGVGSTFAVTLPLRTDPPAPAERRRSARPTET</sequence>
<dbReference type="EC" id="2.7.13.3" evidence="2"/>
<dbReference type="InterPro" id="IPR005467">
    <property type="entry name" value="His_kinase_dom"/>
</dbReference>
<keyword evidence="8" id="KW-1133">Transmembrane helix</keyword>
<keyword evidence="5" id="KW-0418">Kinase</keyword>
<proteinExistence type="predicted"/>
<dbReference type="InterPro" id="IPR036097">
    <property type="entry name" value="HisK_dim/P_sf"/>
</dbReference>
<dbReference type="EMBL" id="JAMQOT010000002">
    <property type="protein sequence ID" value="MDF9745516.1"/>
    <property type="molecule type" value="Genomic_DNA"/>
</dbReference>
<keyword evidence="6" id="KW-0175">Coiled coil</keyword>
<feature type="domain" description="Histidine kinase" evidence="9">
    <location>
        <begin position="129"/>
        <end position="342"/>
    </location>
</feature>
<dbReference type="Proteomes" id="UP001154061">
    <property type="component" value="Unassembled WGS sequence"/>
</dbReference>
<feature type="transmembrane region" description="Helical" evidence="8">
    <location>
        <begin position="6"/>
        <end position="22"/>
    </location>
</feature>
<dbReference type="InterPro" id="IPR036890">
    <property type="entry name" value="HATPase_C_sf"/>
</dbReference>
<keyword evidence="8" id="KW-0812">Transmembrane</keyword>
<protein>
    <recommendedName>
        <fullName evidence="2">histidine kinase</fullName>
        <ecNumber evidence="2">2.7.13.3</ecNumber>
    </recommendedName>
</protein>
<dbReference type="PANTHER" id="PTHR43304">
    <property type="entry name" value="PHYTOCHROME-LIKE PROTEIN CPH1"/>
    <property type="match status" value="1"/>
</dbReference>
<dbReference type="CDD" id="cd00082">
    <property type="entry name" value="HisKA"/>
    <property type="match status" value="1"/>
</dbReference>
<dbReference type="InterPro" id="IPR003661">
    <property type="entry name" value="HisK_dim/P_dom"/>
</dbReference>
<keyword evidence="8" id="KW-0472">Membrane</keyword>
<dbReference type="SUPFAM" id="SSF55874">
    <property type="entry name" value="ATPase domain of HSP90 chaperone/DNA topoisomerase II/histidine kinase"/>
    <property type="match status" value="1"/>
</dbReference>
<dbReference type="SMART" id="SM00388">
    <property type="entry name" value="HisKA"/>
    <property type="match status" value="1"/>
</dbReference>
<evidence type="ECO:0000313" key="11">
    <source>
        <dbReference type="Proteomes" id="UP001154061"/>
    </source>
</evidence>
<gene>
    <name evidence="10" type="ORF">NDI89_07945</name>
</gene>
<feature type="region of interest" description="Disordered" evidence="7">
    <location>
        <begin position="335"/>
        <end position="359"/>
    </location>
</feature>
<comment type="catalytic activity">
    <reaction evidence="1">
        <text>ATP + protein L-histidine = ADP + protein N-phospho-L-histidine.</text>
        <dbReference type="EC" id="2.7.13.3"/>
    </reaction>
</comment>
<feature type="transmembrane region" description="Helical" evidence="8">
    <location>
        <begin position="34"/>
        <end position="54"/>
    </location>
</feature>
<dbReference type="FunFam" id="3.30.565.10:FF:000006">
    <property type="entry name" value="Sensor histidine kinase WalK"/>
    <property type="match status" value="1"/>
</dbReference>
<keyword evidence="3" id="KW-0597">Phosphoprotein</keyword>
<evidence type="ECO:0000256" key="4">
    <source>
        <dbReference type="ARBA" id="ARBA00022679"/>
    </source>
</evidence>
<feature type="coiled-coil region" evidence="6">
    <location>
        <begin position="85"/>
        <end position="126"/>
    </location>
</feature>
<dbReference type="Pfam" id="PF00512">
    <property type="entry name" value="HisKA"/>
    <property type="match status" value="1"/>
</dbReference>
<dbReference type="InterPro" id="IPR003594">
    <property type="entry name" value="HATPase_dom"/>
</dbReference>
<organism evidence="10 11">
    <name type="scientific">Natrinema salsiterrestre</name>
    <dbReference type="NCBI Taxonomy" id="2950540"/>
    <lineage>
        <taxon>Archaea</taxon>
        <taxon>Methanobacteriati</taxon>
        <taxon>Methanobacteriota</taxon>
        <taxon>Stenosarchaea group</taxon>
        <taxon>Halobacteria</taxon>
        <taxon>Halobacteriales</taxon>
        <taxon>Natrialbaceae</taxon>
        <taxon>Natrinema</taxon>
    </lineage>
</organism>
<dbReference type="PROSITE" id="PS50109">
    <property type="entry name" value="HIS_KIN"/>
    <property type="match status" value="1"/>
</dbReference>
<evidence type="ECO:0000256" key="1">
    <source>
        <dbReference type="ARBA" id="ARBA00000085"/>
    </source>
</evidence>
<evidence type="ECO:0000256" key="5">
    <source>
        <dbReference type="ARBA" id="ARBA00022777"/>
    </source>
</evidence>
<name>A0A9Q4Q1I3_9EURY</name>
<dbReference type="AlphaFoldDB" id="A0A9Q4Q1I3"/>
<dbReference type="GO" id="GO:0005524">
    <property type="term" value="F:ATP binding"/>
    <property type="evidence" value="ECO:0007669"/>
    <property type="project" value="UniProtKB-KW"/>
</dbReference>